<dbReference type="InterPro" id="IPR051791">
    <property type="entry name" value="Pra-immunoreactive"/>
</dbReference>
<dbReference type="GO" id="GO:0005886">
    <property type="term" value="C:plasma membrane"/>
    <property type="evidence" value="ECO:0007669"/>
    <property type="project" value="UniProtKB-SubCell"/>
</dbReference>
<evidence type="ECO:0000256" key="5">
    <source>
        <dbReference type="ARBA" id="ARBA00023136"/>
    </source>
</evidence>
<feature type="transmembrane region" description="Helical" evidence="6">
    <location>
        <begin position="46"/>
        <end position="66"/>
    </location>
</feature>
<evidence type="ECO:0000256" key="4">
    <source>
        <dbReference type="ARBA" id="ARBA00022989"/>
    </source>
</evidence>
<evidence type="ECO:0000313" key="9">
    <source>
        <dbReference type="Proteomes" id="UP001305702"/>
    </source>
</evidence>
<keyword evidence="5 6" id="KW-0472">Membrane</keyword>
<dbReference type="KEGG" id="paun:MJA45_27955"/>
<feature type="transmembrane region" description="Helical" evidence="6">
    <location>
        <begin position="12"/>
        <end position="34"/>
    </location>
</feature>
<organism evidence="8 9">
    <name type="scientific">Paenibacillus aurantius</name>
    <dbReference type="NCBI Taxonomy" id="2918900"/>
    <lineage>
        <taxon>Bacteria</taxon>
        <taxon>Bacillati</taxon>
        <taxon>Bacillota</taxon>
        <taxon>Bacilli</taxon>
        <taxon>Bacillales</taxon>
        <taxon>Paenibacillaceae</taxon>
        <taxon>Paenibacillus</taxon>
    </lineage>
</organism>
<keyword evidence="4 6" id="KW-1133">Transmembrane helix</keyword>
<reference evidence="8 9" key="1">
    <citation type="submission" date="2022-02" db="EMBL/GenBank/DDBJ databases">
        <title>Paenibacillus sp. MBLB1776 Whole Genome Shotgun Sequencing.</title>
        <authorList>
            <person name="Hwang C.Y."/>
            <person name="Cho E.-S."/>
            <person name="Seo M.-J."/>
        </authorList>
    </citation>
    <scope>NUCLEOTIDE SEQUENCE [LARGE SCALE GENOMIC DNA]</scope>
    <source>
        <strain evidence="8 9">MBLB1776</strain>
    </source>
</reference>
<dbReference type="Proteomes" id="UP001305702">
    <property type="component" value="Chromosome"/>
</dbReference>
<sequence length="181" mass="20066">MPAGFARRLAAFLYDYAGIALYLGVLALVSLYLYPDVQKLFSRSLVWSQLSGFLLVTLPIGLYYVISDSRLVGQSFGKKKLGLRVVSSGRPVSVPRSVLRTFLKFLPWELAHGWIYRLAASNGQDMTFSDIFLGACVYGLVLLYAGTALSPTKRTLYDILSRTSVVRMEGSARSSDSRNTF</sequence>
<keyword evidence="9" id="KW-1185">Reference proteome</keyword>
<dbReference type="EMBL" id="CP130318">
    <property type="protein sequence ID" value="WNQ11389.1"/>
    <property type="molecule type" value="Genomic_DNA"/>
</dbReference>
<evidence type="ECO:0000256" key="6">
    <source>
        <dbReference type="SAM" id="Phobius"/>
    </source>
</evidence>
<evidence type="ECO:0000256" key="2">
    <source>
        <dbReference type="ARBA" id="ARBA00022475"/>
    </source>
</evidence>
<gene>
    <name evidence="8" type="ORF">MJA45_27955</name>
</gene>
<evidence type="ECO:0000256" key="1">
    <source>
        <dbReference type="ARBA" id="ARBA00004651"/>
    </source>
</evidence>
<dbReference type="InterPro" id="IPR010432">
    <property type="entry name" value="RDD"/>
</dbReference>
<dbReference type="RefSeq" id="WP_315605165.1">
    <property type="nucleotide sequence ID" value="NZ_CP130318.1"/>
</dbReference>
<name>A0AA96LDV5_9BACL</name>
<feature type="transmembrane region" description="Helical" evidence="6">
    <location>
        <begin position="131"/>
        <end position="149"/>
    </location>
</feature>
<protein>
    <submittedName>
        <fullName evidence="8">RDD family protein</fullName>
    </submittedName>
</protein>
<evidence type="ECO:0000256" key="3">
    <source>
        <dbReference type="ARBA" id="ARBA00022692"/>
    </source>
</evidence>
<dbReference type="PANTHER" id="PTHR36115">
    <property type="entry name" value="PROLINE-RICH ANTIGEN HOMOLOG-RELATED"/>
    <property type="match status" value="1"/>
</dbReference>
<accession>A0AA96LDV5</accession>
<keyword evidence="2" id="KW-1003">Cell membrane</keyword>
<feature type="domain" description="RDD" evidence="7">
    <location>
        <begin position="3"/>
        <end position="161"/>
    </location>
</feature>
<comment type="subcellular location">
    <subcellularLocation>
        <location evidence="1">Cell membrane</location>
        <topology evidence="1">Multi-pass membrane protein</topology>
    </subcellularLocation>
</comment>
<evidence type="ECO:0000313" key="8">
    <source>
        <dbReference type="EMBL" id="WNQ11389.1"/>
    </source>
</evidence>
<evidence type="ECO:0000259" key="7">
    <source>
        <dbReference type="Pfam" id="PF06271"/>
    </source>
</evidence>
<keyword evidence="3 6" id="KW-0812">Transmembrane</keyword>
<proteinExistence type="predicted"/>
<dbReference type="Pfam" id="PF06271">
    <property type="entry name" value="RDD"/>
    <property type="match status" value="1"/>
</dbReference>
<dbReference type="AlphaFoldDB" id="A0AA96LDV5"/>